<dbReference type="PANTHER" id="PTHR36156">
    <property type="entry name" value="SLR2101 PROTEIN"/>
    <property type="match status" value="1"/>
</dbReference>
<dbReference type="RefSeq" id="XP_060364761.1">
    <property type="nucleotide sequence ID" value="XM_060508324.1"/>
</dbReference>
<dbReference type="Proteomes" id="UP001244207">
    <property type="component" value="Unassembled WGS sequence"/>
</dbReference>
<evidence type="ECO:0000259" key="2">
    <source>
        <dbReference type="Pfam" id="PF07883"/>
    </source>
</evidence>
<proteinExistence type="predicted"/>
<dbReference type="Pfam" id="PF07883">
    <property type="entry name" value="Cupin_2"/>
    <property type="match status" value="1"/>
</dbReference>
<organism evidence="3 4">
    <name type="scientific">Glomerella acutata</name>
    <name type="common">Colletotrichum acutatum</name>
    <dbReference type="NCBI Taxonomy" id="27357"/>
    <lineage>
        <taxon>Eukaryota</taxon>
        <taxon>Fungi</taxon>
        <taxon>Dikarya</taxon>
        <taxon>Ascomycota</taxon>
        <taxon>Pezizomycotina</taxon>
        <taxon>Sordariomycetes</taxon>
        <taxon>Hypocreomycetidae</taxon>
        <taxon>Glomerellales</taxon>
        <taxon>Glomerellaceae</taxon>
        <taxon>Colletotrichum</taxon>
        <taxon>Colletotrichum acutatum species complex</taxon>
    </lineage>
</organism>
<sequence>MSDQTIPNTSPQATPLPPARLITTGHTKDGTSVFTSDAVLPPFHPFGPQASSFTSFHTTPFLPASNAPNAPPQTLSTSLPRAPAAGTYFCLTDFPPRYKAPMHRTLSVDYACVLAGEIVLRLDGGEEKVVGAGEVIVQGGVNHEWVNASDGFTRVLFVMVGAEAVVLDDGRRLEETVFKKKG</sequence>
<dbReference type="CDD" id="cd02231">
    <property type="entry name" value="cupin_BLL6423-like"/>
    <property type="match status" value="1"/>
</dbReference>
<dbReference type="GeneID" id="85392223"/>
<dbReference type="InterPro" id="IPR014710">
    <property type="entry name" value="RmlC-like_jellyroll"/>
</dbReference>
<feature type="domain" description="Cupin type-2" evidence="2">
    <location>
        <begin position="92"/>
        <end position="158"/>
    </location>
</feature>
<dbReference type="PANTHER" id="PTHR36156:SF2">
    <property type="entry name" value="CUPIN TYPE-2 DOMAIN-CONTAINING PROTEIN"/>
    <property type="match status" value="1"/>
</dbReference>
<evidence type="ECO:0000313" key="4">
    <source>
        <dbReference type="Proteomes" id="UP001244207"/>
    </source>
</evidence>
<dbReference type="SUPFAM" id="SSF51182">
    <property type="entry name" value="RmlC-like cupins"/>
    <property type="match status" value="1"/>
</dbReference>
<name>A0AAD8UNU8_GLOAC</name>
<feature type="region of interest" description="Disordered" evidence="1">
    <location>
        <begin position="1"/>
        <end position="28"/>
    </location>
</feature>
<dbReference type="EMBL" id="JAHMHS010000049">
    <property type="protein sequence ID" value="KAK1724706.1"/>
    <property type="molecule type" value="Genomic_DNA"/>
</dbReference>
<dbReference type="Gene3D" id="2.60.120.10">
    <property type="entry name" value="Jelly Rolls"/>
    <property type="match status" value="1"/>
</dbReference>
<feature type="compositionally biased region" description="Polar residues" evidence="1">
    <location>
        <begin position="1"/>
        <end position="13"/>
    </location>
</feature>
<evidence type="ECO:0000256" key="1">
    <source>
        <dbReference type="SAM" id="MobiDB-lite"/>
    </source>
</evidence>
<dbReference type="InterPro" id="IPR011051">
    <property type="entry name" value="RmlC_Cupin_sf"/>
</dbReference>
<reference evidence="3" key="1">
    <citation type="submission" date="2021-12" db="EMBL/GenBank/DDBJ databases">
        <title>Comparative genomics, transcriptomics and evolutionary studies reveal genomic signatures of adaptation to plant cell wall in hemibiotrophic fungi.</title>
        <authorList>
            <consortium name="DOE Joint Genome Institute"/>
            <person name="Baroncelli R."/>
            <person name="Diaz J.F."/>
            <person name="Benocci T."/>
            <person name="Peng M."/>
            <person name="Battaglia E."/>
            <person name="Haridas S."/>
            <person name="Andreopoulos W."/>
            <person name="Labutti K."/>
            <person name="Pangilinan J."/>
            <person name="Floch G.L."/>
            <person name="Makela M.R."/>
            <person name="Henrissat B."/>
            <person name="Grigoriev I.V."/>
            <person name="Crouch J.A."/>
            <person name="De Vries R.P."/>
            <person name="Sukno S.A."/>
            <person name="Thon M.R."/>
        </authorList>
    </citation>
    <scope>NUCLEOTIDE SEQUENCE</scope>
    <source>
        <strain evidence="3">CBS 112980</strain>
    </source>
</reference>
<dbReference type="InterPro" id="IPR013096">
    <property type="entry name" value="Cupin_2"/>
</dbReference>
<protein>
    <recommendedName>
        <fullName evidence="2">Cupin type-2 domain-containing protein</fullName>
    </recommendedName>
</protein>
<accession>A0AAD8UNU8</accession>
<evidence type="ECO:0000313" key="3">
    <source>
        <dbReference type="EMBL" id="KAK1724706.1"/>
    </source>
</evidence>
<keyword evidence="4" id="KW-1185">Reference proteome</keyword>
<dbReference type="AlphaFoldDB" id="A0AAD8UNU8"/>
<gene>
    <name evidence="3" type="ORF">BDZ83DRAFT_622274</name>
</gene>
<comment type="caution">
    <text evidence="3">The sequence shown here is derived from an EMBL/GenBank/DDBJ whole genome shotgun (WGS) entry which is preliminary data.</text>
</comment>
<dbReference type="InterPro" id="IPR047142">
    <property type="entry name" value="OryJ/VirC-like"/>
</dbReference>